<protein>
    <submittedName>
        <fullName evidence="6">Sugar phosphate permease</fullName>
    </submittedName>
</protein>
<feature type="transmembrane region" description="Helical" evidence="4">
    <location>
        <begin position="114"/>
        <end position="133"/>
    </location>
</feature>
<evidence type="ECO:0000259" key="5">
    <source>
        <dbReference type="PROSITE" id="PS50850"/>
    </source>
</evidence>
<feature type="transmembrane region" description="Helical" evidence="4">
    <location>
        <begin position="222"/>
        <end position="246"/>
    </location>
</feature>
<feature type="transmembrane region" description="Helical" evidence="4">
    <location>
        <begin position="171"/>
        <end position="190"/>
    </location>
</feature>
<dbReference type="AlphaFoldDB" id="A0A1T4RXT3"/>
<accession>A0A1T4RXT3</accession>
<feature type="transmembrane region" description="Helical" evidence="4">
    <location>
        <begin position="80"/>
        <end position="102"/>
    </location>
</feature>
<dbReference type="RefSeq" id="WP_078708800.1">
    <property type="nucleotide sequence ID" value="NZ_FUXL01000008.1"/>
</dbReference>
<evidence type="ECO:0000313" key="6">
    <source>
        <dbReference type="EMBL" id="SKA20676.1"/>
    </source>
</evidence>
<evidence type="ECO:0000256" key="4">
    <source>
        <dbReference type="SAM" id="Phobius"/>
    </source>
</evidence>
<feature type="transmembrane region" description="Helical" evidence="4">
    <location>
        <begin position="374"/>
        <end position="395"/>
    </location>
</feature>
<gene>
    <name evidence="6" type="ORF">SAMN05428963_10862</name>
</gene>
<feature type="transmembrane region" description="Helical" evidence="4">
    <location>
        <begin position="145"/>
        <end position="165"/>
    </location>
</feature>
<dbReference type="InterPro" id="IPR020846">
    <property type="entry name" value="MFS_dom"/>
</dbReference>
<dbReference type="InterPro" id="IPR011701">
    <property type="entry name" value="MFS"/>
</dbReference>
<feature type="transmembrane region" description="Helical" evidence="4">
    <location>
        <begin position="12"/>
        <end position="34"/>
    </location>
</feature>
<evidence type="ECO:0000256" key="2">
    <source>
        <dbReference type="ARBA" id="ARBA00022989"/>
    </source>
</evidence>
<keyword evidence="3 4" id="KW-0472">Membrane</keyword>
<dbReference type="GO" id="GO:0022857">
    <property type="term" value="F:transmembrane transporter activity"/>
    <property type="evidence" value="ECO:0007669"/>
    <property type="project" value="InterPro"/>
</dbReference>
<sequence length="406" mass="43860">MQSFGRFVVINLRWIAAGFLLTFFSSVGQTFFIALSNAEIRSAFALSNGGFGGLYMIATLCSAATLPFMGRLLDRYSTFAVTVGSLIALAAAALALGLVWSIPSLVFALYLLRLFGQGMMTEIAFTATGRWFAANRGRAVALATLGQRAGEGLLPFVFVAVAAAIGWRNAWLAAAVAVLALALPLIGWLVRRERNPKGEASSHEHLSARDWTASEVLRDPKFYAICLGVLAPAFIGTTVFFHQVYLTEIKGWSLQLFAAGFAVMSVTNVFFSLLSGWLIDRYSSVRFLPSFLLPMALACFVVAWMKADWTIFLFMALLGISYGFSSTLSGAMWPEIYGTRHLGAIRSLVVSAMVIATAIGPGLTGWLIDIGVDFEFQLAVMGIYSLAAAALMALVSRRLMAERVAA</sequence>
<dbReference type="PROSITE" id="PS50850">
    <property type="entry name" value="MFS"/>
    <property type="match status" value="1"/>
</dbReference>
<dbReference type="STRING" id="1365950.SAMN05428963_10862"/>
<evidence type="ECO:0000256" key="3">
    <source>
        <dbReference type="ARBA" id="ARBA00023136"/>
    </source>
</evidence>
<feature type="transmembrane region" description="Helical" evidence="4">
    <location>
        <begin position="54"/>
        <end position="73"/>
    </location>
</feature>
<keyword evidence="2 4" id="KW-1133">Transmembrane helix</keyword>
<dbReference type="Gene3D" id="1.20.1250.20">
    <property type="entry name" value="MFS general substrate transporter like domains"/>
    <property type="match status" value="2"/>
</dbReference>
<dbReference type="EMBL" id="FUXL01000008">
    <property type="protein sequence ID" value="SKA20676.1"/>
    <property type="molecule type" value="Genomic_DNA"/>
</dbReference>
<feature type="transmembrane region" description="Helical" evidence="4">
    <location>
        <begin position="287"/>
        <end position="305"/>
    </location>
</feature>
<dbReference type="SUPFAM" id="SSF103473">
    <property type="entry name" value="MFS general substrate transporter"/>
    <property type="match status" value="1"/>
</dbReference>
<dbReference type="PANTHER" id="PTHR11360">
    <property type="entry name" value="MONOCARBOXYLATE TRANSPORTER"/>
    <property type="match status" value="1"/>
</dbReference>
<dbReference type="OrthoDB" id="1404228at2"/>
<dbReference type="Pfam" id="PF07690">
    <property type="entry name" value="MFS_1"/>
    <property type="match status" value="1"/>
</dbReference>
<dbReference type="Proteomes" id="UP000190135">
    <property type="component" value="Unassembled WGS sequence"/>
</dbReference>
<keyword evidence="1 4" id="KW-0812">Transmembrane</keyword>
<evidence type="ECO:0000313" key="7">
    <source>
        <dbReference type="Proteomes" id="UP000190135"/>
    </source>
</evidence>
<dbReference type="PANTHER" id="PTHR11360:SF308">
    <property type="entry name" value="BLL3089 PROTEIN"/>
    <property type="match status" value="1"/>
</dbReference>
<dbReference type="InterPro" id="IPR036259">
    <property type="entry name" value="MFS_trans_sf"/>
</dbReference>
<organism evidence="6 7">
    <name type="scientific">Consotaella salsifontis</name>
    <dbReference type="NCBI Taxonomy" id="1365950"/>
    <lineage>
        <taxon>Bacteria</taxon>
        <taxon>Pseudomonadati</taxon>
        <taxon>Pseudomonadota</taxon>
        <taxon>Alphaproteobacteria</taxon>
        <taxon>Hyphomicrobiales</taxon>
        <taxon>Aurantimonadaceae</taxon>
        <taxon>Consotaella</taxon>
    </lineage>
</organism>
<reference evidence="6 7" key="1">
    <citation type="submission" date="2017-02" db="EMBL/GenBank/DDBJ databases">
        <authorList>
            <person name="Peterson S.W."/>
        </authorList>
    </citation>
    <scope>NUCLEOTIDE SEQUENCE [LARGE SCALE GENOMIC DNA]</scope>
    <source>
        <strain evidence="6 7">USBA 369</strain>
    </source>
</reference>
<dbReference type="InterPro" id="IPR050327">
    <property type="entry name" value="Proton-linked_MCT"/>
</dbReference>
<evidence type="ECO:0000256" key="1">
    <source>
        <dbReference type="ARBA" id="ARBA00022692"/>
    </source>
</evidence>
<feature type="transmembrane region" description="Helical" evidence="4">
    <location>
        <begin position="345"/>
        <end position="368"/>
    </location>
</feature>
<feature type="domain" description="Major facilitator superfamily (MFS) profile" evidence="5">
    <location>
        <begin position="1"/>
        <end position="405"/>
    </location>
</feature>
<feature type="transmembrane region" description="Helical" evidence="4">
    <location>
        <begin position="252"/>
        <end position="275"/>
    </location>
</feature>
<proteinExistence type="predicted"/>
<feature type="transmembrane region" description="Helical" evidence="4">
    <location>
        <begin position="311"/>
        <end position="333"/>
    </location>
</feature>
<keyword evidence="7" id="KW-1185">Reference proteome</keyword>
<name>A0A1T4RXT3_9HYPH</name>